<gene>
    <name evidence="17" type="ORF">HOLleu_41268</name>
</gene>
<reference evidence="17" key="1">
    <citation type="submission" date="2021-10" db="EMBL/GenBank/DDBJ databases">
        <title>Tropical sea cucumber genome reveals ecological adaptation and Cuvierian tubules defense mechanism.</title>
        <authorList>
            <person name="Chen T."/>
        </authorList>
    </citation>
    <scope>NUCLEOTIDE SEQUENCE</scope>
    <source>
        <strain evidence="17">Nanhai2018</strain>
        <tissue evidence="17">Muscle</tissue>
    </source>
</reference>
<dbReference type="GO" id="GO:0008270">
    <property type="term" value="F:zinc ion binding"/>
    <property type="evidence" value="ECO:0007669"/>
    <property type="project" value="InterPro"/>
</dbReference>
<dbReference type="SMART" id="SM00631">
    <property type="entry name" value="Zn_pept"/>
    <property type="match status" value="1"/>
</dbReference>
<keyword evidence="4" id="KW-0964">Secreted</keyword>
<keyword evidence="5 17" id="KW-0121">Carboxypeptidase</keyword>
<evidence type="ECO:0000256" key="4">
    <source>
        <dbReference type="ARBA" id="ARBA00022525"/>
    </source>
</evidence>
<evidence type="ECO:0000313" key="17">
    <source>
        <dbReference type="EMBL" id="KAJ8019614.1"/>
    </source>
</evidence>
<keyword evidence="12" id="KW-1015">Disulfide bond</keyword>
<evidence type="ECO:0000256" key="1">
    <source>
        <dbReference type="ARBA" id="ARBA00001947"/>
    </source>
</evidence>
<evidence type="ECO:0000256" key="5">
    <source>
        <dbReference type="ARBA" id="ARBA00022645"/>
    </source>
</evidence>
<evidence type="ECO:0000256" key="8">
    <source>
        <dbReference type="ARBA" id="ARBA00022729"/>
    </source>
</evidence>
<keyword evidence="11" id="KW-0482">Metalloprotease</keyword>
<evidence type="ECO:0000256" key="3">
    <source>
        <dbReference type="ARBA" id="ARBA00005988"/>
    </source>
</evidence>
<dbReference type="PROSITE" id="PS52035">
    <property type="entry name" value="PEPTIDASE_M14"/>
    <property type="match status" value="1"/>
</dbReference>
<feature type="signal peptide" evidence="15">
    <location>
        <begin position="1"/>
        <end position="17"/>
    </location>
</feature>
<name>A0A9Q0YDD9_HOLLE</name>
<dbReference type="AlphaFoldDB" id="A0A9Q0YDD9"/>
<accession>A0A9Q0YDD9</accession>
<dbReference type="GO" id="GO:0005615">
    <property type="term" value="C:extracellular space"/>
    <property type="evidence" value="ECO:0007669"/>
    <property type="project" value="TreeGrafter"/>
</dbReference>
<comment type="caution">
    <text evidence="17">The sequence shown here is derived from an EMBL/GenBank/DDBJ whole genome shotgun (WGS) entry which is preliminary data.</text>
</comment>
<feature type="active site" description="Proton donor/acceptor" evidence="14">
    <location>
        <position position="370"/>
    </location>
</feature>
<dbReference type="GO" id="GO:0004181">
    <property type="term" value="F:metallocarboxypeptidase activity"/>
    <property type="evidence" value="ECO:0007669"/>
    <property type="project" value="InterPro"/>
</dbReference>
<dbReference type="PROSITE" id="PS00132">
    <property type="entry name" value="CARBOXYPEPT_ZN_1"/>
    <property type="match status" value="1"/>
</dbReference>
<proteinExistence type="inferred from homology"/>
<comment type="subcellular location">
    <subcellularLocation>
        <location evidence="2">Secreted</location>
    </subcellularLocation>
</comment>
<dbReference type="SUPFAM" id="SSF54897">
    <property type="entry name" value="Protease propeptides/inhibitors"/>
    <property type="match status" value="1"/>
</dbReference>
<evidence type="ECO:0000256" key="2">
    <source>
        <dbReference type="ARBA" id="ARBA00004613"/>
    </source>
</evidence>
<sequence length="410" mass="46486">MIRFLLICSCLSLTAYAKDYSGYKVIRVTPDDESSRRYLNNLADKFDFWQESKIVGSPADIMVSAGEYPMLASKLEQLGYDVSTMINDVQPLFDAQRAPSTSAAFDYNTYHTLDEITDWMEEFVAENSNFAVLEEFAITYEGRSIKKIKMSSNLSDQTKPIFFVIGGTHAREWVTPAAMIYTAKFLIDNYVGWRSDNLLDTMEFHIVPVFNQDGYVHTWDSDRMWRKTRSPSSWRCQGTDPNRNYDCQWGTGGSSSNPCSDTYMGTSPASEIEISNMQDHILSIKDRVKVFMDVHAYSQYWMYPYGYTTGLPADNDELYEASRVAVNAIRATHGKWFQYGSIANVIYVASGSSADWGYDVAGIKHSYALELRDRGQYGFSLPADQIQPTSEEFYAGVDALVRHLNDNGSL</sequence>
<dbReference type="InterPro" id="IPR057246">
    <property type="entry name" value="CARBOXYPEPT_ZN_1"/>
</dbReference>
<dbReference type="PANTHER" id="PTHR11705:SF91">
    <property type="entry name" value="FI01817P-RELATED"/>
    <property type="match status" value="1"/>
</dbReference>
<comment type="similarity">
    <text evidence="3 14">Belongs to the peptidase M14 family.</text>
</comment>
<evidence type="ECO:0000256" key="11">
    <source>
        <dbReference type="ARBA" id="ARBA00023049"/>
    </source>
</evidence>
<evidence type="ECO:0000256" key="12">
    <source>
        <dbReference type="ARBA" id="ARBA00023157"/>
    </source>
</evidence>
<dbReference type="InterPro" id="IPR003146">
    <property type="entry name" value="M14A_act_pep"/>
</dbReference>
<feature type="domain" description="Peptidase M14" evidence="16">
    <location>
        <begin position="109"/>
        <end position="404"/>
    </location>
</feature>
<evidence type="ECO:0000259" key="16">
    <source>
        <dbReference type="PROSITE" id="PS52035"/>
    </source>
</evidence>
<evidence type="ECO:0000256" key="14">
    <source>
        <dbReference type="PROSITE-ProRule" id="PRU01379"/>
    </source>
</evidence>
<dbReference type="Gene3D" id="3.40.630.10">
    <property type="entry name" value="Zn peptidases"/>
    <property type="match status" value="1"/>
</dbReference>
<dbReference type="PANTHER" id="PTHR11705">
    <property type="entry name" value="PROTEASE FAMILY M14 CARBOXYPEPTIDASE A,B"/>
    <property type="match status" value="1"/>
</dbReference>
<dbReference type="Gene3D" id="3.30.70.340">
    <property type="entry name" value="Metallocarboxypeptidase-like"/>
    <property type="match status" value="1"/>
</dbReference>
<evidence type="ECO:0000256" key="15">
    <source>
        <dbReference type="SAM" id="SignalP"/>
    </source>
</evidence>
<keyword evidence="10" id="KW-0862">Zinc</keyword>
<dbReference type="InterPro" id="IPR036990">
    <property type="entry name" value="M14A-like_propep"/>
</dbReference>
<keyword evidence="18" id="KW-1185">Reference proteome</keyword>
<evidence type="ECO:0000256" key="9">
    <source>
        <dbReference type="ARBA" id="ARBA00022801"/>
    </source>
</evidence>
<dbReference type="InterPro" id="IPR000834">
    <property type="entry name" value="Peptidase_M14"/>
</dbReference>
<dbReference type="EMBL" id="JAIZAY010000023">
    <property type="protein sequence ID" value="KAJ8019614.1"/>
    <property type="molecule type" value="Genomic_DNA"/>
</dbReference>
<keyword evidence="6" id="KW-0645">Protease</keyword>
<protein>
    <submittedName>
        <fullName evidence="17">Carboxypeptidase A1</fullName>
    </submittedName>
</protein>
<dbReference type="Proteomes" id="UP001152320">
    <property type="component" value="Chromosome 23"/>
</dbReference>
<dbReference type="OrthoDB" id="3626597at2759"/>
<evidence type="ECO:0000256" key="6">
    <source>
        <dbReference type="ARBA" id="ARBA00022670"/>
    </source>
</evidence>
<evidence type="ECO:0000256" key="10">
    <source>
        <dbReference type="ARBA" id="ARBA00022833"/>
    </source>
</evidence>
<dbReference type="SUPFAM" id="SSF53187">
    <property type="entry name" value="Zn-dependent exopeptidases"/>
    <property type="match status" value="1"/>
</dbReference>
<keyword evidence="8 15" id="KW-0732">Signal</keyword>
<evidence type="ECO:0000256" key="13">
    <source>
        <dbReference type="ARBA" id="ARBA00057299"/>
    </source>
</evidence>
<comment type="function">
    <text evidence="13">Involved in the digestion of the blood meal.</text>
</comment>
<keyword evidence="9" id="KW-0378">Hydrolase</keyword>
<feature type="chain" id="PRO_5040216197" evidence="15">
    <location>
        <begin position="18"/>
        <end position="410"/>
    </location>
</feature>
<comment type="cofactor">
    <cofactor evidence="1">
        <name>Zn(2+)</name>
        <dbReference type="ChEBI" id="CHEBI:29105"/>
    </cofactor>
</comment>
<evidence type="ECO:0000256" key="7">
    <source>
        <dbReference type="ARBA" id="ARBA00022723"/>
    </source>
</evidence>
<dbReference type="FunFam" id="3.30.70.340:FF:000002">
    <property type="entry name" value="Carboxypeptidase A"/>
    <property type="match status" value="1"/>
</dbReference>
<dbReference type="Pfam" id="PF02244">
    <property type="entry name" value="Propep_M14"/>
    <property type="match status" value="1"/>
</dbReference>
<dbReference type="CDD" id="cd03860">
    <property type="entry name" value="M14_CP_A-B_like"/>
    <property type="match status" value="1"/>
</dbReference>
<dbReference type="Pfam" id="PF00246">
    <property type="entry name" value="Peptidase_M14"/>
    <property type="match status" value="1"/>
</dbReference>
<dbReference type="FunFam" id="3.40.630.10:FF:000040">
    <property type="entry name" value="zinc carboxypeptidase"/>
    <property type="match status" value="1"/>
</dbReference>
<dbReference type="PRINTS" id="PR00765">
    <property type="entry name" value="CRBOXYPTASEA"/>
</dbReference>
<evidence type="ECO:0000313" key="18">
    <source>
        <dbReference type="Proteomes" id="UP001152320"/>
    </source>
</evidence>
<dbReference type="GO" id="GO:0006508">
    <property type="term" value="P:proteolysis"/>
    <property type="evidence" value="ECO:0007669"/>
    <property type="project" value="UniProtKB-KW"/>
</dbReference>
<keyword evidence="7" id="KW-0479">Metal-binding</keyword>
<organism evidence="17 18">
    <name type="scientific">Holothuria leucospilota</name>
    <name type="common">Black long sea cucumber</name>
    <name type="synonym">Mertensiothuria leucospilota</name>
    <dbReference type="NCBI Taxonomy" id="206669"/>
    <lineage>
        <taxon>Eukaryota</taxon>
        <taxon>Metazoa</taxon>
        <taxon>Echinodermata</taxon>
        <taxon>Eleutherozoa</taxon>
        <taxon>Echinozoa</taxon>
        <taxon>Holothuroidea</taxon>
        <taxon>Aspidochirotacea</taxon>
        <taxon>Aspidochirotida</taxon>
        <taxon>Holothuriidae</taxon>
        <taxon>Holothuria</taxon>
    </lineage>
</organism>